<gene>
    <name evidence="2" type="ORF">DFH07DRAFT_965162</name>
</gene>
<keyword evidence="3" id="KW-1185">Reference proteome</keyword>
<evidence type="ECO:0000313" key="3">
    <source>
        <dbReference type="Proteomes" id="UP001215280"/>
    </source>
</evidence>
<feature type="signal peptide" evidence="1">
    <location>
        <begin position="1"/>
        <end position="20"/>
    </location>
</feature>
<organism evidence="2 3">
    <name type="scientific">Mycena maculata</name>
    <dbReference type="NCBI Taxonomy" id="230809"/>
    <lineage>
        <taxon>Eukaryota</taxon>
        <taxon>Fungi</taxon>
        <taxon>Dikarya</taxon>
        <taxon>Basidiomycota</taxon>
        <taxon>Agaricomycotina</taxon>
        <taxon>Agaricomycetes</taxon>
        <taxon>Agaricomycetidae</taxon>
        <taxon>Agaricales</taxon>
        <taxon>Marasmiineae</taxon>
        <taxon>Mycenaceae</taxon>
        <taxon>Mycena</taxon>
    </lineage>
</organism>
<evidence type="ECO:0000313" key="2">
    <source>
        <dbReference type="EMBL" id="KAJ7740932.1"/>
    </source>
</evidence>
<dbReference type="Proteomes" id="UP001215280">
    <property type="component" value="Unassembled WGS sequence"/>
</dbReference>
<proteinExistence type="predicted"/>
<comment type="caution">
    <text evidence="2">The sequence shown here is derived from an EMBL/GenBank/DDBJ whole genome shotgun (WGS) entry which is preliminary data.</text>
</comment>
<reference evidence="2" key="1">
    <citation type="submission" date="2023-03" db="EMBL/GenBank/DDBJ databases">
        <title>Massive genome expansion in bonnet fungi (Mycena s.s.) driven by repeated elements and novel gene families across ecological guilds.</title>
        <authorList>
            <consortium name="Lawrence Berkeley National Laboratory"/>
            <person name="Harder C.B."/>
            <person name="Miyauchi S."/>
            <person name="Viragh M."/>
            <person name="Kuo A."/>
            <person name="Thoen E."/>
            <person name="Andreopoulos B."/>
            <person name="Lu D."/>
            <person name="Skrede I."/>
            <person name="Drula E."/>
            <person name="Henrissat B."/>
            <person name="Morin E."/>
            <person name="Kohler A."/>
            <person name="Barry K."/>
            <person name="LaButti K."/>
            <person name="Morin E."/>
            <person name="Salamov A."/>
            <person name="Lipzen A."/>
            <person name="Mereny Z."/>
            <person name="Hegedus B."/>
            <person name="Baldrian P."/>
            <person name="Stursova M."/>
            <person name="Weitz H."/>
            <person name="Taylor A."/>
            <person name="Grigoriev I.V."/>
            <person name="Nagy L.G."/>
            <person name="Martin F."/>
            <person name="Kauserud H."/>
        </authorList>
    </citation>
    <scope>NUCLEOTIDE SEQUENCE</scope>
    <source>
        <strain evidence="2">CBHHK188m</strain>
    </source>
</reference>
<protein>
    <recommendedName>
        <fullName evidence="4">Secreted protein</fullName>
    </recommendedName>
</protein>
<evidence type="ECO:0000256" key="1">
    <source>
        <dbReference type="SAM" id="SignalP"/>
    </source>
</evidence>
<feature type="chain" id="PRO_5042074739" description="Secreted protein" evidence="1">
    <location>
        <begin position="21"/>
        <end position="75"/>
    </location>
</feature>
<evidence type="ECO:0008006" key="4">
    <source>
        <dbReference type="Google" id="ProtNLM"/>
    </source>
</evidence>
<dbReference type="AlphaFoldDB" id="A0AAD7IE06"/>
<sequence>MQCQLFVAFVAACLVMSVSAAPVAEFAGVRVAELPIARAPEPDRSALRLPRVSVEEAREPEPVPEPACSLYSCIW</sequence>
<keyword evidence="1" id="KW-0732">Signal</keyword>
<name>A0AAD7IE06_9AGAR</name>
<dbReference type="EMBL" id="JARJLG010000125">
    <property type="protein sequence ID" value="KAJ7740932.1"/>
    <property type="molecule type" value="Genomic_DNA"/>
</dbReference>
<accession>A0AAD7IE06</accession>